<accession>A0A8H3FDN4</accession>
<organism evidence="1 2">
    <name type="scientific">Imshaugia aleurites</name>
    <dbReference type="NCBI Taxonomy" id="172621"/>
    <lineage>
        <taxon>Eukaryota</taxon>
        <taxon>Fungi</taxon>
        <taxon>Dikarya</taxon>
        <taxon>Ascomycota</taxon>
        <taxon>Pezizomycotina</taxon>
        <taxon>Lecanoromycetes</taxon>
        <taxon>OSLEUM clade</taxon>
        <taxon>Lecanoromycetidae</taxon>
        <taxon>Lecanorales</taxon>
        <taxon>Lecanorineae</taxon>
        <taxon>Parmeliaceae</taxon>
        <taxon>Imshaugia</taxon>
    </lineage>
</organism>
<keyword evidence="2" id="KW-1185">Reference proteome</keyword>
<reference evidence="1" key="1">
    <citation type="submission" date="2021-03" db="EMBL/GenBank/DDBJ databases">
        <authorList>
            <person name="Tagirdzhanova G."/>
        </authorList>
    </citation>
    <scope>NUCLEOTIDE SEQUENCE</scope>
</reference>
<dbReference type="Proteomes" id="UP000664534">
    <property type="component" value="Unassembled WGS sequence"/>
</dbReference>
<gene>
    <name evidence="1" type="ORF">IMSHALPRED_005728</name>
</gene>
<sequence length="384" mass="45067">MPFLQLPRELRDPIYHYYVYEPDGYHFDHESGKLRASGNRPVDLALMYTCKAIAAEMQHLALRSNVLHFSTIGSEAERLQAGRFDMYIREIDAFKSETLGSLNEPAYLRYTTPELLAKVALKYPRFEPLLQLVHTSYLRTNNPLIREGVHYGSSWGEADSMFRDFQDYLIELLSKDTDFFKTYANSCDHLSRTTDEPLRYQYRVGHNYPRNDYQCWSDRASFVRSEHLSINLKPWSIPTEHEQAQMRTLQGVSSSRGNLWKRIRWRYSAVAVAIQFFKSISCDTGLAIRKVVLNEDRRSVGYPECHARGLVQFCSQWPKLHIERRVNIWRNLVTAHILESLYAEEVGRSLETADAQTEAGERYRKEIDRGWDAFFWLELRKMDH</sequence>
<proteinExistence type="predicted"/>
<dbReference type="AlphaFoldDB" id="A0A8H3FDN4"/>
<evidence type="ECO:0000313" key="2">
    <source>
        <dbReference type="Proteomes" id="UP000664534"/>
    </source>
</evidence>
<comment type="caution">
    <text evidence="1">The sequence shown here is derived from an EMBL/GenBank/DDBJ whole genome shotgun (WGS) entry which is preliminary data.</text>
</comment>
<evidence type="ECO:0000313" key="1">
    <source>
        <dbReference type="EMBL" id="CAF9922654.1"/>
    </source>
</evidence>
<dbReference type="OrthoDB" id="5062850at2759"/>
<name>A0A8H3FDN4_9LECA</name>
<dbReference type="EMBL" id="CAJPDT010000031">
    <property type="protein sequence ID" value="CAF9922654.1"/>
    <property type="molecule type" value="Genomic_DNA"/>
</dbReference>
<protein>
    <submittedName>
        <fullName evidence="1">Uncharacterized protein</fullName>
    </submittedName>
</protein>